<proteinExistence type="predicted"/>
<reference evidence="3" key="1">
    <citation type="submission" date="2012-06" db="EMBL/GenBank/DDBJ databases">
        <title>The complete genome of Belliella baltica DSM 15883.</title>
        <authorList>
            <person name="Lucas S."/>
            <person name="Copeland A."/>
            <person name="Lapidus A."/>
            <person name="Goodwin L."/>
            <person name="Pitluck S."/>
            <person name="Peters L."/>
            <person name="Mikhailova N."/>
            <person name="Davenport K."/>
            <person name="Kyrpides N."/>
            <person name="Mavromatis K."/>
            <person name="Pagani I."/>
            <person name="Ivanova N."/>
            <person name="Ovchinnikova G."/>
            <person name="Zeytun A."/>
            <person name="Detter J.C."/>
            <person name="Han C."/>
            <person name="Land M."/>
            <person name="Hauser L."/>
            <person name="Markowitz V."/>
            <person name="Cheng J.-F."/>
            <person name="Hugenholtz P."/>
            <person name="Woyke T."/>
            <person name="Wu D."/>
            <person name="Tindall B."/>
            <person name="Pomrenke H."/>
            <person name="Brambilla E."/>
            <person name="Klenk H.-P."/>
            <person name="Eisen J.A."/>
        </authorList>
    </citation>
    <scope>NUCLEOTIDE SEQUENCE [LARGE SCALE GENOMIC DNA]</scope>
    <source>
        <strain evidence="3">DSM 15883 / CIP 108006 / LMG 21964 / BA134</strain>
    </source>
</reference>
<dbReference type="Proteomes" id="UP000006050">
    <property type="component" value="Chromosome"/>
</dbReference>
<accession>I3Z997</accession>
<sequence length="311" mass="36787">MFEYFTFRFKQLFRYLSAAGGNLFILVPFALILLFYLNKVLTNVGVEGTQIMIAIILLSLGLKRKDTEFLSSVFKNRTLLIFLIEYLTLYLFLELFALSVHSIDFLMTLPLLLIFAMAVYQSIFKRKIKKFYFIRKLTRALPLHAFEWRSGIRQSPLLFLSSYIVGIILLFFFPITPIMMLYWMTFSGEFYAYLEAREIVQSYRTHKYFYEQKIKSILLACNLLFLPHYILFVFLYTTPQILILVGCAILFNMVLIYAFLLKYTLKTISTKVQNTIPITLYFILTPVLPVSLYLLYKVWRKNRENLRALLN</sequence>
<feature type="transmembrane region" description="Helical" evidence="1">
    <location>
        <begin position="105"/>
        <end position="124"/>
    </location>
</feature>
<dbReference type="eggNOG" id="ENOG5032QFA">
    <property type="taxonomic scope" value="Bacteria"/>
</dbReference>
<feature type="transmembrane region" description="Helical" evidence="1">
    <location>
        <begin position="217"/>
        <end position="236"/>
    </location>
</feature>
<name>I3Z997_BELBD</name>
<evidence type="ECO:0000313" key="2">
    <source>
        <dbReference type="EMBL" id="AFL85815.1"/>
    </source>
</evidence>
<protein>
    <submittedName>
        <fullName evidence="2">Uncharacterized protein</fullName>
    </submittedName>
</protein>
<dbReference type="HOGENOM" id="CLU_893286_0_0_10"/>
<keyword evidence="1" id="KW-1133">Transmembrane helix</keyword>
<keyword evidence="3" id="KW-1185">Reference proteome</keyword>
<dbReference type="KEGG" id="bbd:Belba_3308"/>
<evidence type="ECO:0000256" key="1">
    <source>
        <dbReference type="SAM" id="Phobius"/>
    </source>
</evidence>
<evidence type="ECO:0000313" key="3">
    <source>
        <dbReference type="Proteomes" id="UP000006050"/>
    </source>
</evidence>
<keyword evidence="1" id="KW-0472">Membrane</keyword>
<feature type="transmembrane region" description="Helical" evidence="1">
    <location>
        <begin position="43"/>
        <end position="62"/>
    </location>
</feature>
<feature type="transmembrane region" description="Helical" evidence="1">
    <location>
        <begin position="157"/>
        <end position="184"/>
    </location>
</feature>
<feature type="transmembrane region" description="Helical" evidence="1">
    <location>
        <begin position="280"/>
        <end position="299"/>
    </location>
</feature>
<feature type="transmembrane region" description="Helical" evidence="1">
    <location>
        <begin position="12"/>
        <end position="37"/>
    </location>
</feature>
<feature type="transmembrane region" description="Helical" evidence="1">
    <location>
        <begin position="74"/>
        <end position="93"/>
    </location>
</feature>
<dbReference type="EMBL" id="CP003281">
    <property type="protein sequence ID" value="AFL85815.1"/>
    <property type="molecule type" value="Genomic_DNA"/>
</dbReference>
<organism evidence="2 3">
    <name type="scientific">Belliella baltica (strain DSM 15883 / CIP 108006 / LMG 21964 / BA134)</name>
    <dbReference type="NCBI Taxonomy" id="866536"/>
    <lineage>
        <taxon>Bacteria</taxon>
        <taxon>Pseudomonadati</taxon>
        <taxon>Bacteroidota</taxon>
        <taxon>Cytophagia</taxon>
        <taxon>Cytophagales</taxon>
        <taxon>Cyclobacteriaceae</taxon>
        <taxon>Belliella</taxon>
    </lineage>
</organism>
<gene>
    <name evidence="2" type="ordered locus">Belba_3308</name>
</gene>
<feature type="transmembrane region" description="Helical" evidence="1">
    <location>
        <begin position="241"/>
        <end position="260"/>
    </location>
</feature>
<dbReference type="AlphaFoldDB" id="I3Z997"/>
<keyword evidence="1" id="KW-0812">Transmembrane</keyword>